<keyword evidence="3" id="KW-1185">Reference proteome</keyword>
<dbReference type="EMBL" id="GL883009">
    <property type="protein sequence ID" value="EGG22389.1"/>
    <property type="molecule type" value="Genomic_DNA"/>
</dbReference>
<dbReference type="RefSeq" id="XP_004360240.1">
    <property type="nucleotide sequence ID" value="XM_004360183.1"/>
</dbReference>
<protein>
    <recommendedName>
        <fullName evidence="4">Transmembrane protein</fullName>
    </recommendedName>
</protein>
<name>F4PPS6_CACFS</name>
<keyword evidence="1" id="KW-0812">Transmembrane</keyword>
<evidence type="ECO:0008006" key="4">
    <source>
        <dbReference type="Google" id="ProtNLM"/>
    </source>
</evidence>
<reference evidence="3" key="1">
    <citation type="journal article" date="2011" name="Genome Res.">
        <title>Phylogeny-wide analysis of social amoeba genomes highlights ancient origins for complex intercellular communication.</title>
        <authorList>
            <person name="Heidel A.J."/>
            <person name="Lawal H.M."/>
            <person name="Felder M."/>
            <person name="Schilde C."/>
            <person name="Helps N.R."/>
            <person name="Tunggal B."/>
            <person name="Rivero F."/>
            <person name="John U."/>
            <person name="Schleicher M."/>
            <person name="Eichinger L."/>
            <person name="Platzer M."/>
            <person name="Noegel A.A."/>
            <person name="Schaap P."/>
            <person name="Gloeckner G."/>
        </authorList>
    </citation>
    <scope>NUCLEOTIDE SEQUENCE [LARGE SCALE GENOMIC DNA]</scope>
    <source>
        <strain evidence="3">SH3</strain>
    </source>
</reference>
<dbReference type="AlphaFoldDB" id="F4PPS6"/>
<feature type="transmembrane region" description="Helical" evidence="1">
    <location>
        <begin position="64"/>
        <end position="85"/>
    </location>
</feature>
<keyword evidence="1" id="KW-1133">Transmembrane helix</keyword>
<gene>
    <name evidence="2" type="ORF">DFA_04507</name>
</gene>
<keyword evidence="1" id="KW-0472">Membrane</keyword>
<accession>F4PPS6</accession>
<dbReference type="Proteomes" id="UP000007797">
    <property type="component" value="Unassembled WGS sequence"/>
</dbReference>
<feature type="transmembrane region" description="Helical" evidence="1">
    <location>
        <begin position="38"/>
        <end position="58"/>
    </location>
</feature>
<evidence type="ECO:0000313" key="2">
    <source>
        <dbReference type="EMBL" id="EGG22389.1"/>
    </source>
</evidence>
<dbReference type="GeneID" id="14874398"/>
<sequence length="87" mass="8957">MSAIESEITTPVQTLDAIENQMGYTNNMETPLKDQQKGIAVAKGGLAAVAVAGAVLSASPLFPFGYSLLLLSGVGGVVMSVVDFINK</sequence>
<dbReference type="KEGG" id="dfa:DFA_04507"/>
<proteinExistence type="predicted"/>
<organism evidence="2 3">
    <name type="scientific">Cavenderia fasciculata</name>
    <name type="common">Slime mold</name>
    <name type="synonym">Dictyostelium fasciculatum</name>
    <dbReference type="NCBI Taxonomy" id="261658"/>
    <lineage>
        <taxon>Eukaryota</taxon>
        <taxon>Amoebozoa</taxon>
        <taxon>Evosea</taxon>
        <taxon>Eumycetozoa</taxon>
        <taxon>Dictyostelia</taxon>
        <taxon>Acytosteliales</taxon>
        <taxon>Cavenderiaceae</taxon>
        <taxon>Cavenderia</taxon>
    </lineage>
</organism>
<evidence type="ECO:0000256" key="1">
    <source>
        <dbReference type="SAM" id="Phobius"/>
    </source>
</evidence>
<evidence type="ECO:0000313" key="3">
    <source>
        <dbReference type="Proteomes" id="UP000007797"/>
    </source>
</evidence>